<keyword evidence="1" id="KW-0472">Membrane</keyword>
<feature type="transmembrane region" description="Helical" evidence="1">
    <location>
        <begin position="25"/>
        <end position="42"/>
    </location>
</feature>
<feature type="transmembrane region" description="Helical" evidence="1">
    <location>
        <begin position="80"/>
        <end position="98"/>
    </location>
</feature>
<keyword evidence="1" id="KW-1133">Transmembrane helix</keyword>
<dbReference type="HOGENOM" id="CLU_1635159_0_0_1"/>
<name>M3JSC4_CANMX</name>
<accession>M3JSC4</accession>
<dbReference type="AlphaFoldDB" id="M3JSC4"/>
<dbReference type="Proteomes" id="UP000011777">
    <property type="component" value="Unassembled WGS sequence"/>
</dbReference>
<evidence type="ECO:0000256" key="1">
    <source>
        <dbReference type="SAM" id="Phobius"/>
    </source>
</evidence>
<comment type="caution">
    <text evidence="2">The sequence shown here is derived from an EMBL/GenBank/DDBJ whole genome shotgun (WGS) entry which is preliminary data.</text>
</comment>
<keyword evidence="1" id="KW-0812">Transmembrane</keyword>
<protein>
    <submittedName>
        <fullName evidence="2">ABC transporter</fullName>
    </submittedName>
</protein>
<proteinExistence type="predicted"/>
<gene>
    <name evidence="2" type="ORF">G210_4097</name>
</gene>
<keyword evidence="3" id="KW-1185">Reference proteome</keyword>
<reference evidence="2 3" key="1">
    <citation type="submission" date="2013-02" db="EMBL/GenBank/DDBJ databases">
        <title>Genome sequence of Candida maltosa Xu316, a potential industrial strain for xylitol and ethanol production.</title>
        <authorList>
            <person name="Yu J."/>
            <person name="Wang Q."/>
            <person name="Geng X."/>
            <person name="Bao W."/>
            <person name="He P."/>
            <person name="Cai J."/>
        </authorList>
    </citation>
    <scope>NUCLEOTIDE SEQUENCE [LARGE SCALE GENOMIC DNA]</scope>
    <source>
        <strain evidence="3">Xu316</strain>
    </source>
</reference>
<dbReference type="EMBL" id="AOGT01002366">
    <property type="protein sequence ID" value="EMG45695.1"/>
    <property type="molecule type" value="Genomic_DNA"/>
</dbReference>
<evidence type="ECO:0000313" key="2">
    <source>
        <dbReference type="EMBL" id="EMG45695.1"/>
    </source>
</evidence>
<sequence>MDNNIDITKQGQPDLSRGETRRKRILLSVLIIISVLVNYNLFKSQHTDPNELSQEYWLKTFVEFYLENMNRLSEFLLRKTIFFAIFSRVFLADCSQMFSSVRSAINNGPEHSIEYKCPIVLKVIFHIFNLLVQVLVSCWQECKCKIEEYKLKIEENKFKKED</sequence>
<organism evidence="2 3">
    <name type="scientific">Candida maltosa (strain Xu316)</name>
    <name type="common">Yeast</name>
    <dbReference type="NCBI Taxonomy" id="1245528"/>
    <lineage>
        <taxon>Eukaryota</taxon>
        <taxon>Fungi</taxon>
        <taxon>Dikarya</taxon>
        <taxon>Ascomycota</taxon>
        <taxon>Saccharomycotina</taxon>
        <taxon>Pichiomycetes</taxon>
        <taxon>Debaryomycetaceae</taxon>
        <taxon>Candida/Lodderomyces clade</taxon>
        <taxon>Candida</taxon>
    </lineage>
</organism>
<evidence type="ECO:0000313" key="3">
    <source>
        <dbReference type="Proteomes" id="UP000011777"/>
    </source>
</evidence>